<dbReference type="InterPro" id="IPR020472">
    <property type="entry name" value="WD40_PAC1"/>
</dbReference>
<dbReference type="PRINTS" id="PR00320">
    <property type="entry name" value="GPROTEINBRPT"/>
</dbReference>
<evidence type="ECO:0000256" key="3">
    <source>
        <dbReference type="PROSITE-ProRule" id="PRU00221"/>
    </source>
</evidence>
<dbReference type="CDD" id="cd00200">
    <property type="entry name" value="WD40"/>
    <property type="match status" value="1"/>
</dbReference>
<dbReference type="Pfam" id="PF00400">
    <property type="entry name" value="WD40"/>
    <property type="match status" value="7"/>
</dbReference>
<keyword evidence="5" id="KW-1185">Reference proteome</keyword>
<dbReference type="InterPro" id="IPR036322">
    <property type="entry name" value="WD40_repeat_dom_sf"/>
</dbReference>
<evidence type="ECO:0000256" key="1">
    <source>
        <dbReference type="ARBA" id="ARBA00022574"/>
    </source>
</evidence>
<keyword evidence="1 3" id="KW-0853">WD repeat</keyword>
<reference evidence="5" key="1">
    <citation type="submission" date="2017-05" db="EMBL/GenBank/DDBJ databases">
        <title>Physiological properties and genetic analysis related to exopolysaccharide production of fresh-water unicellular cyanobacterium Aphanothece sacrum, Suizenji Nori, that has been cultured as a food source in Japan.</title>
        <authorList>
            <person name="Kanesaki Y."/>
            <person name="Yoshikawa S."/>
            <person name="Ohki K."/>
        </authorList>
    </citation>
    <scope>NUCLEOTIDE SEQUENCE [LARGE SCALE GENOMIC DNA]</scope>
    <source>
        <strain evidence="5">FPU1</strain>
    </source>
</reference>
<feature type="repeat" description="WD" evidence="3">
    <location>
        <begin position="324"/>
        <end position="357"/>
    </location>
</feature>
<feature type="repeat" description="WD" evidence="3">
    <location>
        <begin position="199"/>
        <end position="240"/>
    </location>
</feature>
<proteinExistence type="predicted"/>
<dbReference type="InterPro" id="IPR015943">
    <property type="entry name" value="WD40/YVTN_repeat-like_dom_sf"/>
</dbReference>
<dbReference type="PANTHER" id="PTHR19848:SF8">
    <property type="entry name" value="F-BOX AND WD REPEAT DOMAIN CONTAINING 7"/>
    <property type="match status" value="1"/>
</dbReference>
<dbReference type="PROSITE" id="PS50294">
    <property type="entry name" value="WD_REPEATS_REGION"/>
    <property type="match status" value="3"/>
</dbReference>
<dbReference type="Proteomes" id="UP000287247">
    <property type="component" value="Unassembled WGS sequence"/>
</dbReference>
<accession>A0A401IFQ2</accession>
<dbReference type="PROSITE" id="PS00678">
    <property type="entry name" value="WD_REPEATS_1"/>
    <property type="match status" value="2"/>
</dbReference>
<name>A0A401IFQ2_APHSA</name>
<dbReference type="PROSITE" id="PS50082">
    <property type="entry name" value="WD_REPEATS_2"/>
    <property type="match status" value="5"/>
</dbReference>
<evidence type="ECO:0000256" key="2">
    <source>
        <dbReference type="ARBA" id="ARBA00022737"/>
    </source>
</evidence>
<dbReference type="SMART" id="SM00320">
    <property type="entry name" value="WD40"/>
    <property type="match status" value="7"/>
</dbReference>
<evidence type="ECO:0000313" key="4">
    <source>
        <dbReference type="EMBL" id="GBF80115.1"/>
    </source>
</evidence>
<dbReference type="Gene3D" id="2.130.10.10">
    <property type="entry name" value="YVTN repeat-like/Quinoprotein amine dehydrogenase"/>
    <property type="match status" value="3"/>
</dbReference>
<dbReference type="InterPro" id="IPR019775">
    <property type="entry name" value="WD40_repeat_CS"/>
</dbReference>
<protein>
    <submittedName>
        <fullName evidence="4">WD40 repeat-containing protein</fullName>
    </submittedName>
</protein>
<dbReference type="AlphaFoldDB" id="A0A401IFQ2"/>
<organism evidence="4 5">
    <name type="scientific">Aphanothece sacrum FPU1</name>
    <dbReference type="NCBI Taxonomy" id="1920663"/>
    <lineage>
        <taxon>Bacteria</taxon>
        <taxon>Bacillati</taxon>
        <taxon>Cyanobacteriota</taxon>
        <taxon>Cyanophyceae</taxon>
        <taxon>Oscillatoriophycideae</taxon>
        <taxon>Chroococcales</taxon>
        <taxon>Aphanothecaceae</taxon>
        <taxon>Aphanothece</taxon>
    </lineage>
</organism>
<sequence length="374" mass="40923">MSVYALSVMKHREKPLKQPLSPGLLAATLISMMTGWQFPLYAQLVPQETPSLAQTGQISQGILSDPILRHTLIGHTTPIRSLIFSRDGRTLISGGGTNEPFLKFWSVETGEEVDTLRAQSSAILTVALSPNGQTLVTSGEDADIHFWSLPAIEGKVTFFDHYSYVLALAVTPDSKLVVSGALDGLRVWTLNPPHFLFQLEGFGTPAYSLAMHPNGYLVASGDNRGGVRFWNLRERTLVSEFFPHKESITGLVITSDGKTLITASQDATIKLWDIPTGNLISTLVGHKGKIQAIALSPDGKILASASNDGVRLWAMEDGRLLRRFSDHADWVNALAFSPNGRFLASGGFDKMINIWELPPSFWEITPSTIENILK</sequence>
<dbReference type="PANTHER" id="PTHR19848">
    <property type="entry name" value="WD40 REPEAT PROTEIN"/>
    <property type="match status" value="1"/>
</dbReference>
<dbReference type="EMBL" id="BDQK01000006">
    <property type="protein sequence ID" value="GBF80115.1"/>
    <property type="molecule type" value="Genomic_DNA"/>
</dbReference>
<dbReference type="RefSeq" id="WP_227873580.1">
    <property type="nucleotide sequence ID" value="NZ_BDQK01000006.1"/>
</dbReference>
<comment type="caution">
    <text evidence="4">The sequence shown here is derived from an EMBL/GenBank/DDBJ whole genome shotgun (WGS) entry which is preliminary data.</text>
</comment>
<feature type="repeat" description="WD" evidence="3">
    <location>
        <begin position="283"/>
        <end position="323"/>
    </location>
</feature>
<dbReference type="InterPro" id="IPR001680">
    <property type="entry name" value="WD40_rpt"/>
</dbReference>
<dbReference type="SUPFAM" id="SSF50978">
    <property type="entry name" value="WD40 repeat-like"/>
    <property type="match status" value="1"/>
</dbReference>
<keyword evidence="2" id="KW-0677">Repeat</keyword>
<feature type="repeat" description="WD" evidence="3">
    <location>
        <begin position="116"/>
        <end position="149"/>
    </location>
</feature>
<feature type="repeat" description="WD" evidence="3">
    <location>
        <begin position="241"/>
        <end position="282"/>
    </location>
</feature>
<evidence type="ECO:0000313" key="5">
    <source>
        <dbReference type="Proteomes" id="UP000287247"/>
    </source>
</evidence>
<gene>
    <name evidence="4" type="ORF">AsFPU1_1516</name>
</gene>